<name>A0A6J4R1I4_9ACTN</name>
<accession>A0A6J4R1I4</accession>
<dbReference type="GO" id="GO:0003882">
    <property type="term" value="F:CDP-diacylglycerol-serine O-phosphatidyltransferase activity"/>
    <property type="evidence" value="ECO:0007669"/>
    <property type="project" value="UniProtKB-EC"/>
</dbReference>
<protein>
    <submittedName>
        <fullName evidence="2">CDP-diacylglycerol--serine O-phosphatidyltransferase</fullName>
        <ecNumber evidence="2">2.7.8.8</ecNumber>
    </submittedName>
</protein>
<gene>
    <name evidence="2" type="ORF">AVDCRST_MAG25-925</name>
</gene>
<feature type="region of interest" description="Disordered" evidence="1">
    <location>
        <begin position="1"/>
        <end position="29"/>
    </location>
</feature>
<feature type="compositionally biased region" description="Low complexity" evidence="1">
    <location>
        <begin position="13"/>
        <end position="29"/>
    </location>
</feature>
<feature type="compositionally biased region" description="Basic residues" evidence="1">
    <location>
        <begin position="123"/>
        <end position="138"/>
    </location>
</feature>
<feature type="compositionally biased region" description="Low complexity" evidence="1">
    <location>
        <begin position="70"/>
        <end position="118"/>
    </location>
</feature>
<keyword evidence="2" id="KW-0808">Transferase</keyword>
<dbReference type="AlphaFoldDB" id="A0A6J4R1I4"/>
<evidence type="ECO:0000313" key="2">
    <source>
        <dbReference type="EMBL" id="CAA9461488.1"/>
    </source>
</evidence>
<evidence type="ECO:0000256" key="1">
    <source>
        <dbReference type="SAM" id="MobiDB-lite"/>
    </source>
</evidence>
<feature type="compositionally biased region" description="Basic and acidic residues" evidence="1">
    <location>
        <begin position="183"/>
        <end position="195"/>
    </location>
</feature>
<feature type="non-terminal residue" evidence="2">
    <location>
        <position position="195"/>
    </location>
</feature>
<reference evidence="2" key="1">
    <citation type="submission" date="2020-02" db="EMBL/GenBank/DDBJ databases">
        <authorList>
            <person name="Meier V. D."/>
        </authorList>
    </citation>
    <scope>NUCLEOTIDE SEQUENCE</scope>
    <source>
        <strain evidence="2">AVDCRST_MAG25</strain>
    </source>
</reference>
<feature type="region of interest" description="Disordered" evidence="1">
    <location>
        <begin position="63"/>
        <end position="195"/>
    </location>
</feature>
<proteinExistence type="predicted"/>
<dbReference type="EMBL" id="CADCVI010000057">
    <property type="protein sequence ID" value="CAA9461488.1"/>
    <property type="molecule type" value="Genomic_DNA"/>
</dbReference>
<feature type="non-terminal residue" evidence="2">
    <location>
        <position position="1"/>
    </location>
</feature>
<sequence>ARHLAFGADAGQPGSRFRGAAARRPGPLSGSCLLRRAGRWPGPRGRCARPALLDRGGVRKQPRFAGGRGLLRSRPGLRPVPEHVAGSGLRRPGRLRGLSGLRRGAAGQVPAGQAGRLLPRPPHTTRRSRPRPARRRRGPTGPDAGSHARPRGVDGQPHTLPLRQGAAAERGTAASRNGGSPYQRDRLVGERKEQI</sequence>
<dbReference type="EC" id="2.7.8.8" evidence="2"/>
<organism evidence="2">
    <name type="scientific">uncultured Rubrobacteraceae bacterium</name>
    <dbReference type="NCBI Taxonomy" id="349277"/>
    <lineage>
        <taxon>Bacteria</taxon>
        <taxon>Bacillati</taxon>
        <taxon>Actinomycetota</taxon>
        <taxon>Rubrobacteria</taxon>
        <taxon>Rubrobacterales</taxon>
        <taxon>Rubrobacteraceae</taxon>
        <taxon>environmental samples</taxon>
    </lineage>
</organism>